<evidence type="ECO:0000313" key="1">
    <source>
        <dbReference type="EMBL" id="KXT18580.1"/>
    </source>
</evidence>
<dbReference type="OrthoDB" id="3625815at2759"/>
<dbReference type="EMBL" id="LFZO01000005">
    <property type="protein sequence ID" value="KXT18580.1"/>
    <property type="molecule type" value="Genomic_DNA"/>
</dbReference>
<dbReference type="EMBL" id="LFZO01000005">
    <property type="protein sequence ID" value="KXT18581.1"/>
    <property type="molecule type" value="Genomic_DNA"/>
</dbReference>
<dbReference type="Proteomes" id="UP000073492">
    <property type="component" value="Unassembled WGS sequence"/>
</dbReference>
<dbReference type="AlphaFoldDB" id="A0A139IVB2"/>
<accession>A0A139IVB2</accession>
<sequence>MPLAPQCEAYLYINGLPGIQPGTFDSTTVKAFSQITLGIAQVVQVPVRTRIVVPAEFDLETCLIILLPTYITFPTDIAGEPINPPIVPTIPGLAQLPGFRPILQALIPAIGNLYNV</sequence>
<keyword evidence="2" id="KW-1185">Reference proteome</keyword>
<proteinExistence type="predicted"/>
<organism evidence="1 2">
    <name type="scientific">Pseudocercospora musae</name>
    <dbReference type="NCBI Taxonomy" id="113226"/>
    <lineage>
        <taxon>Eukaryota</taxon>
        <taxon>Fungi</taxon>
        <taxon>Dikarya</taxon>
        <taxon>Ascomycota</taxon>
        <taxon>Pezizomycotina</taxon>
        <taxon>Dothideomycetes</taxon>
        <taxon>Dothideomycetidae</taxon>
        <taxon>Mycosphaerellales</taxon>
        <taxon>Mycosphaerellaceae</taxon>
        <taxon>Pseudocercospora</taxon>
    </lineage>
</organism>
<protein>
    <submittedName>
        <fullName evidence="1">Uncharacterized protein</fullName>
    </submittedName>
</protein>
<comment type="caution">
    <text evidence="1">The sequence shown here is derived from an EMBL/GenBank/DDBJ whole genome shotgun (WGS) entry which is preliminary data.</text>
</comment>
<evidence type="ECO:0000313" key="2">
    <source>
        <dbReference type="Proteomes" id="UP000073492"/>
    </source>
</evidence>
<gene>
    <name evidence="1" type="ORF">AC579_9796</name>
</gene>
<name>A0A139IVB2_9PEZI</name>
<reference evidence="1 2" key="1">
    <citation type="submission" date="2015-07" db="EMBL/GenBank/DDBJ databases">
        <title>Comparative genomics of the Sigatoka disease complex on banana suggests a link between parallel evolutionary changes in Pseudocercospora fijiensis and Pseudocercospora eumusae and increased virulence on the banana host.</title>
        <authorList>
            <person name="Chang T.-C."/>
            <person name="Salvucci A."/>
            <person name="Crous P.W."/>
            <person name="Stergiopoulos I."/>
        </authorList>
    </citation>
    <scope>NUCLEOTIDE SEQUENCE [LARGE SCALE GENOMIC DNA]</scope>
    <source>
        <strain evidence="1 2">CBS 116634</strain>
    </source>
</reference>